<dbReference type="eggNOG" id="ENOG50343ST">
    <property type="taxonomic scope" value="Bacteria"/>
</dbReference>
<protein>
    <recommendedName>
        <fullName evidence="3">DUF1488 domain-containing protein</fullName>
    </recommendedName>
</protein>
<organism evidence="1 2">
    <name type="scientific">Mycetohabitans rhizoxinica (strain DSM 19002 / CIP 109453 / HKI 454)</name>
    <name type="common">Paraburkholderia rhizoxinica</name>
    <dbReference type="NCBI Taxonomy" id="882378"/>
    <lineage>
        <taxon>Bacteria</taxon>
        <taxon>Pseudomonadati</taxon>
        <taxon>Pseudomonadota</taxon>
        <taxon>Betaproteobacteria</taxon>
        <taxon>Burkholderiales</taxon>
        <taxon>Burkholderiaceae</taxon>
        <taxon>Mycetohabitans</taxon>
    </lineage>
</organism>
<dbReference type="Proteomes" id="UP000007437">
    <property type="component" value="Plasmid pBRH01"/>
</dbReference>
<evidence type="ECO:0000313" key="2">
    <source>
        <dbReference type="Proteomes" id="UP000007437"/>
    </source>
</evidence>
<accession>E5AUV4</accession>
<evidence type="ECO:0008006" key="3">
    <source>
        <dbReference type="Google" id="ProtNLM"/>
    </source>
</evidence>
<evidence type="ECO:0000313" key="1">
    <source>
        <dbReference type="EMBL" id="CBW76878.1"/>
    </source>
</evidence>
<dbReference type="SUPFAM" id="SSF160272">
    <property type="entry name" value="Shew3726-like"/>
    <property type="match status" value="1"/>
</dbReference>
<dbReference type="InterPro" id="IPR009962">
    <property type="entry name" value="DUF1488"/>
</dbReference>
<dbReference type="InterPro" id="IPR036692">
    <property type="entry name" value="Shew3726-like_sf"/>
</dbReference>
<dbReference type="AlphaFoldDB" id="E5AUV4"/>
<dbReference type="KEGG" id="brh:RBRH_00247"/>
<dbReference type="Gene3D" id="3.30.160.140">
    <property type="entry name" value="Shew3726-like"/>
    <property type="match status" value="1"/>
</dbReference>
<proteinExistence type="predicted"/>
<geneLocation type="plasmid" evidence="1 2">
    <name>pBRH01</name>
</geneLocation>
<keyword evidence="1" id="KW-0614">Plasmid</keyword>
<name>E5AUV4_MYCRK</name>
<sequence>MMRRRAAVRTTSVRATWEPFMEITFVNTPPEFRGWNLTVGFTAKVDDRQVDCSISAEALEDHFGAQSPNPGDLLAAFDRHRSAIEHAARNVLQVSDSNEILLRSGYLRFQQCRKAARAIQRG</sequence>
<dbReference type="EMBL" id="FR687360">
    <property type="protein sequence ID" value="CBW76878.1"/>
    <property type="molecule type" value="Genomic_DNA"/>
</dbReference>
<reference evidence="1 2" key="1">
    <citation type="journal article" date="2011" name="J. Bacteriol.">
        <title>Complete genome sequence of Burkholderia rhizoxinica, an endosymbiont of Rhizopus microsporus.</title>
        <authorList>
            <person name="Lackner G."/>
            <person name="Moebius N."/>
            <person name="Partida-Martinez L."/>
            <person name="Hertweck C."/>
        </authorList>
    </citation>
    <scope>NUCLEOTIDE SEQUENCE [LARGE SCALE GENOMIC DNA]</scope>
    <source>
        <strain evidence="2">DSM 19002 / CIP 109453 / HKI 454</strain>
        <plasmid evidence="1 2">pBRH01</plasmid>
    </source>
</reference>
<dbReference type="HOGENOM" id="CLU_163334_0_0_4"/>
<dbReference type="Pfam" id="PF07369">
    <property type="entry name" value="DUF1488"/>
    <property type="match status" value="1"/>
</dbReference>
<gene>
    <name evidence="1" type="ordered locus">RBRH_00247</name>
</gene>